<protein>
    <submittedName>
        <fullName evidence="4">Flagellar protein FlgN</fullName>
    </submittedName>
</protein>
<evidence type="ECO:0000313" key="5">
    <source>
        <dbReference type="Proteomes" id="UP000197596"/>
    </source>
</evidence>
<proteinExistence type="inferred from homology"/>
<comment type="caution">
    <text evidence="4">The sequence shown here is derived from an EMBL/GenBank/DDBJ whole genome shotgun (WGS) entry which is preliminary data.</text>
</comment>
<evidence type="ECO:0000256" key="1">
    <source>
        <dbReference type="ARBA" id="ARBA00002397"/>
    </source>
</evidence>
<sequence length="153" mass="16375">MSNPASNLPLEKAALVRLIGKLQQEQALLSEASAEGMTDIISEKANIVAEMTTLAGNRHRLLATVGYADDEAGMQKWMNEQGSDADKDVWADLFELAQDAKELNRINGLLIGKKLSINQSALTILQGKTGTGSFYGPDGQSSIKSSGRRLGVV</sequence>
<comment type="function">
    <text evidence="1">Required for the efficient initiation of filament assembly.</text>
</comment>
<keyword evidence="3" id="KW-1005">Bacterial flagellum biogenesis</keyword>
<dbReference type="InterPro" id="IPR036679">
    <property type="entry name" value="FlgN-like_sf"/>
</dbReference>
<keyword evidence="4" id="KW-0969">Cilium</keyword>
<dbReference type="Gene3D" id="1.20.58.300">
    <property type="entry name" value="FlgN-like"/>
    <property type="match status" value="1"/>
</dbReference>
<gene>
    <name evidence="4" type="ORF">CEJ42_02410</name>
</gene>
<evidence type="ECO:0000313" key="4">
    <source>
        <dbReference type="EMBL" id="OWY30945.1"/>
    </source>
</evidence>
<dbReference type="Proteomes" id="UP000197596">
    <property type="component" value="Unassembled WGS sequence"/>
</dbReference>
<dbReference type="AlphaFoldDB" id="A0A246WV30"/>
<keyword evidence="4" id="KW-0966">Cell projection</keyword>
<name>A0A246WV30_9BURK</name>
<dbReference type="SUPFAM" id="SSF140566">
    <property type="entry name" value="FlgN-like"/>
    <property type="match status" value="1"/>
</dbReference>
<dbReference type="Pfam" id="PF05130">
    <property type="entry name" value="FlgN"/>
    <property type="match status" value="1"/>
</dbReference>
<evidence type="ECO:0000256" key="3">
    <source>
        <dbReference type="ARBA" id="ARBA00022795"/>
    </source>
</evidence>
<dbReference type="EMBL" id="NJGU01000001">
    <property type="protein sequence ID" value="OWY30945.1"/>
    <property type="molecule type" value="Genomic_DNA"/>
</dbReference>
<keyword evidence="4" id="KW-0282">Flagellum</keyword>
<dbReference type="RefSeq" id="WP_088749921.1">
    <property type="nucleotide sequence ID" value="NZ_CP193789.1"/>
</dbReference>
<reference evidence="4 5" key="1">
    <citation type="submission" date="2017-06" db="EMBL/GenBank/DDBJ databases">
        <title>Herbaspirillum phytohormonus sp. nov., isolated from the root nodule of Robinia pseudoacacia in lead-zinc mine.</title>
        <authorList>
            <person name="Fan M."/>
            <person name="Lin Y."/>
        </authorList>
    </citation>
    <scope>NUCLEOTIDE SEQUENCE [LARGE SCALE GENOMIC DNA]</scope>
    <source>
        <strain evidence="4 5">HZ10</strain>
    </source>
</reference>
<dbReference type="InterPro" id="IPR007809">
    <property type="entry name" value="FlgN-like"/>
</dbReference>
<accession>A0A246WV30</accession>
<dbReference type="GO" id="GO:0044780">
    <property type="term" value="P:bacterial-type flagellum assembly"/>
    <property type="evidence" value="ECO:0007669"/>
    <property type="project" value="InterPro"/>
</dbReference>
<comment type="similarity">
    <text evidence="2">Belongs to the FlgN family.</text>
</comment>
<evidence type="ECO:0000256" key="2">
    <source>
        <dbReference type="ARBA" id="ARBA00007703"/>
    </source>
</evidence>
<organism evidence="4 5">
    <name type="scientific">Herbaspirillum robiniae</name>
    <dbReference type="NCBI Taxonomy" id="2014887"/>
    <lineage>
        <taxon>Bacteria</taxon>
        <taxon>Pseudomonadati</taxon>
        <taxon>Pseudomonadota</taxon>
        <taxon>Betaproteobacteria</taxon>
        <taxon>Burkholderiales</taxon>
        <taxon>Oxalobacteraceae</taxon>
        <taxon>Herbaspirillum</taxon>
    </lineage>
</organism>